<dbReference type="EMBL" id="KB908814">
    <property type="protein sequence ID" value="EOA84352.1"/>
    <property type="molecule type" value="Genomic_DNA"/>
</dbReference>
<dbReference type="AlphaFoldDB" id="R0K7S0"/>
<dbReference type="HOGENOM" id="CLU_133415_0_0_1"/>
<dbReference type="CDD" id="cd00161">
    <property type="entry name" value="beta-trefoil_Ricin-like"/>
    <property type="match status" value="1"/>
</dbReference>
<evidence type="ECO:0000256" key="1">
    <source>
        <dbReference type="SAM" id="SignalP"/>
    </source>
</evidence>
<accession>R0K7S0</accession>
<organism evidence="2 3">
    <name type="scientific">Exserohilum turcicum (strain 28A)</name>
    <name type="common">Northern leaf blight fungus</name>
    <name type="synonym">Setosphaeria turcica</name>
    <dbReference type="NCBI Taxonomy" id="671987"/>
    <lineage>
        <taxon>Eukaryota</taxon>
        <taxon>Fungi</taxon>
        <taxon>Dikarya</taxon>
        <taxon>Ascomycota</taxon>
        <taxon>Pezizomycotina</taxon>
        <taxon>Dothideomycetes</taxon>
        <taxon>Pleosporomycetidae</taxon>
        <taxon>Pleosporales</taxon>
        <taxon>Pleosporineae</taxon>
        <taxon>Pleosporaceae</taxon>
        <taxon>Exserohilum</taxon>
    </lineage>
</organism>
<feature type="signal peptide" evidence="1">
    <location>
        <begin position="1"/>
        <end position="17"/>
    </location>
</feature>
<name>R0K7S0_EXST2</name>
<dbReference type="OrthoDB" id="6770063at2759"/>
<keyword evidence="3" id="KW-1185">Reference proteome</keyword>
<dbReference type="Gene3D" id="2.80.10.50">
    <property type="match status" value="1"/>
</dbReference>
<evidence type="ECO:0008006" key="4">
    <source>
        <dbReference type="Google" id="ProtNLM"/>
    </source>
</evidence>
<evidence type="ECO:0000313" key="3">
    <source>
        <dbReference type="Proteomes" id="UP000016935"/>
    </source>
</evidence>
<dbReference type="STRING" id="671987.R0K7S0"/>
<gene>
    <name evidence="2" type="ORF">SETTUDRAFT_155617</name>
</gene>
<evidence type="ECO:0000313" key="2">
    <source>
        <dbReference type="EMBL" id="EOA84352.1"/>
    </source>
</evidence>
<dbReference type="GeneID" id="19397538"/>
<sequence>MLTTALLVLSLAVAGLAQAPAGYRTVYITSAQDTKFAVVPKSRTASATLVVQSRTSSPEQTWYMAAPSNHTAIQLSSTTLCMDAGPKASWKDMAPIALRECDAMADGCIALAASMGTKQCVDLQYLRAVENNPVGLYNCAGLGNTGAKDKGINWPLVDAV</sequence>
<dbReference type="SUPFAM" id="SSF50370">
    <property type="entry name" value="Ricin B-like lectins"/>
    <property type="match status" value="1"/>
</dbReference>
<dbReference type="Proteomes" id="UP000016935">
    <property type="component" value="Unassembled WGS sequence"/>
</dbReference>
<dbReference type="InterPro" id="IPR035992">
    <property type="entry name" value="Ricin_B-like_lectins"/>
</dbReference>
<keyword evidence="1" id="KW-0732">Signal</keyword>
<dbReference type="RefSeq" id="XP_008028669.1">
    <property type="nucleotide sequence ID" value="XM_008030478.1"/>
</dbReference>
<reference evidence="2 3" key="2">
    <citation type="journal article" date="2013" name="PLoS Genet.">
        <title>Comparative genome structure, secondary metabolite, and effector coding capacity across Cochliobolus pathogens.</title>
        <authorList>
            <person name="Condon B.J."/>
            <person name="Leng Y."/>
            <person name="Wu D."/>
            <person name="Bushley K.E."/>
            <person name="Ohm R.A."/>
            <person name="Otillar R."/>
            <person name="Martin J."/>
            <person name="Schackwitz W."/>
            <person name="Grimwood J."/>
            <person name="MohdZainudin N."/>
            <person name="Xue C."/>
            <person name="Wang R."/>
            <person name="Manning V.A."/>
            <person name="Dhillon B."/>
            <person name="Tu Z.J."/>
            <person name="Steffenson B.J."/>
            <person name="Salamov A."/>
            <person name="Sun H."/>
            <person name="Lowry S."/>
            <person name="LaButti K."/>
            <person name="Han J."/>
            <person name="Copeland A."/>
            <person name="Lindquist E."/>
            <person name="Barry K."/>
            <person name="Schmutz J."/>
            <person name="Baker S.E."/>
            <person name="Ciuffetti L.M."/>
            <person name="Grigoriev I.V."/>
            <person name="Zhong S."/>
            <person name="Turgeon B.G."/>
        </authorList>
    </citation>
    <scope>NUCLEOTIDE SEQUENCE [LARGE SCALE GENOMIC DNA]</scope>
    <source>
        <strain evidence="3">28A</strain>
    </source>
</reference>
<protein>
    <recommendedName>
        <fullName evidence="4">Ricin B lectin domain-containing protein</fullName>
    </recommendedName>
</protein>
<dbReference type="eggNOG" id="ENOG502SR3T">
    <property type="taxonomic scope" value="Eukaryota"/>
</dbReference>
<reference evidence="2 3" key="1">
    <citation type="journal article" date="2012" name="PLoS Pathog.">
        <title>Diverse lifestyles and strategies of plant pathogenesis encoded in the genomes of eighteen Dothideomycetes fungi.</title>
        <authorList>
            <person name="Ohm R.A."/>
            <person name="Feau N."/>
            <person name="Henrissat B."/>
            <person name="Schoch C.L."/>
            <person name="Horwitz B.A."/>
            <person name="Barry K.W."/>
            <person name="Condon B.J."/>
            <person name="Copeland A.C."/>
            <person name="Dhillon B."/>
            <person name="Glaser F."/>
            <person name="Hesse C.N."/>
            <person name="Kosti I."/>
            <person name="LaButti K."/>
            <person name="Lindquist E.A."/>
            <person name="Lucas S."/>
            <person name="Salamov A.A."/>
            <person name="Bradshaw R.E."/>
            <person name="Ciuffetti L."/>
            <person name="Hamelin R.C."/>
            <person name="Kema G.H.J."/>
            <person name="Lawrence C."/>
            <person name="Scott J.A."/>
            <person name="Spatafora J.W."/>
            <person name="Turgeon B.G."/>
            <person name="de Wit P.J.G.M."/>
            <person name="Zhong S."/>
            <person name="Goodwin S.B."/>
            <person name="Grigoriev I.V."/>
        </authorList>
    </citation>
    <scope>NUCLEOTIDE SEQUENCE [LARGE SCALE GENOMIC DNA]</scope>
    <source>
        <strain evidence="3">28A</strain>
    </source>
</reference>
<feature type="chain" id="PRO_5004353989" description="Ricin B lectin domain-containing protein" evidence="1">
    <location>
        <begin position="18"/>
        <end position="160"/>
    </location>
</feature>
<proteinExistence type="predicted"/>